<accession>A0AAD7MJU3</accession>
<sequence length="125" mass="13656">MKSVWKSDSERISTARLVVTEPKEGSRKTLPAERREYDECNGLQSKEGNDVEGGRKFVSQGNNSTTSGTYELAIKWLGVWGLKYRFASSGRALVGDFRISDVEVAGKRALSPKGSSACQGVHEAD</sequence>
<gene>
    <name evidence="2" type="ORF">B0H16DRAFT_1474787</name>
</gene>
<evidence type="ECO:0000313" key="2">
    <source>
        <dbReference type="EMBL" id="KAJ7719647.1"/>
    </source>
</evidence>
<feature type="region of interest" description="Disordered" evidence="1">
    <location>
        <begin position="42"/>
        <end position="64"/>
    </location>
</feature>
<evidence type="ECO:0000256" key="1">
    <source>
        <dbReference type="SAM" id="MobiDB-lite"/>
    </source>
</evidence>
<dbReference type="AlphaFoldDB" id="A0AAD7MJU3"/>
<evidence type="ECO:0000313" key="3">
    <source>
        <dbReference type="Proteomes" id="UP001215598"/>
    </source>
</evidence>
<reference evidence="2" key="1">
    <citation type="submission" date="2023-03" db="EMBL/GenBank/DDBJ databases">
        <title>Massive genome expansion in bonnet fungi (Mycena s.s.) driven by repeated elements and novel gene families across ecological guilds.</title>
        <authorList>
            <consortium name="Lawrence Berkeley National Laboratory"/>
            <person name="Harder C.B."/>
            <person name="Miyauchi S."/>
            <person name="Viragh M."/>
            <person name="Kuo A."/>
            <person name="Thoen E."/>
            <person name="Andreopoulos B."/>
            <person name="Lu D."/>
            <person name="Skrede I."/>
            <person name="Drula E."/>
            <person name="Henrissat B."/>
            <person name="Morin E."/>
            <person name="Kohler A."/>
            <person name="Barry K."/>
            <person name="LaButti K."/>
            <person name="Morin E."/>
            <person name="Salamov A."/>
            <person name="Lipzen A."/>
            <person name="Mereny Z."/>
            <person name="Hegedus B."/>
            <person name="Baldrian P."/>
            <person name="Stursova M."/>
            <person name="Weitz H."/>
            <person name="Taylor A."/>
            <person name="Grigoriev I.V."/>
            <person name="Nagy L.G."/>
            <person name="Martin F."/>
            <person name="Kauserud H."/>
        </authorList>
    </citation>
    <scope>NUCLEOTIDE SEQUENCE</scope>
    <source>
        <strain evidence="2">CBHHK182m</strain>
    </source>
</reference>
<dbReference type="EMBL" id="JARKIB010000249">
    <property type="protein sequence ID" value="KAJ7719647.1"/>
    <property type="molecule type" value="Genomic_DNA"/>
</dbReference>
<keyword evidence="3" id="KW-1185">Reference proteome</keyword>
<dbReference type="Proteomes" id="UP001215598">
    <property type="component" value="Unassembled WGS sequence"/>
</dbReference>
<proteinExistence type="predicted"/>
<organism evidence="2 3">
    <name type="scientific">Mycena metata</name>
    <dbReference type="NCBI Taxonomy" id="1033252"/>
    <lineage>
        <taxon>Eukaryota</taxon>
        <taxon>Fungi</taxon>
        <taxon>Dikarya</taxon>
        <taxon>Basidiomycota</taxon>
        <taxon>Agaricomycotina</taxon>
        <taxon>Agaricomycetes</taxon>
        <taxon>Agaricomycetidae</taxon>
        <taxon>Agaricales</taxon>
        <taxon>Marasmiineae</taxon>
        <taxon>Mycenaceae</taxon>
        <taxon>Mycena</taxon>
    </lineage>
</organism>
<comment type="caution">
    <text evidence="2">The sequence shown here is derived from an EMBL/GenBank/DDBJ whole genome shotgun (WGS) entry which is preliminary data.</text>
</comment>
<name>A0AAD7MJU3_9AGAR</name>
<protein>
    <submittedName>
        <fullName evidence="2">Uncharacterized protein</fullName>
    </submittedName>
</protein>